<dbReference type="PROSITE" id="PS51480">
    <property type="entry name" value="DHAL"/>
    <property type="match status" value="1"/>
</dbReference>
<protein>
    <recommendedName>
        <fullName evidence="3">phosphoenolpyruvate--glycerone phosphotransferase</fullName>
        <ecNumber evidence="3">2.7.1.121</ecNumber>
    </recommendedName>
</protein>
<evidence type="ECO:0000256" key="1">
    <source>
        <dbReference type="ARBA" id="ARBA00001113"/>
    </source>
</evidence>
<accession>A0AAW5BX14</accession>
<name>A0AAW5BX14_9FIRM</name>
<evidence type="ECO:0000256" key="7">
    <source>
        <dbReference type="ARBA" id="ARBA00046577"/>
    </source>
</evidence>
<dbReference type="EMBL" id="JAKNGE010000011">
    <property type="protein sequence ID" value="MCG4745811.1"/>
    <property type="molecule type" value="Genomic_DNA"/>
</dbReference>
<dbReference type="AlphaFoldDB" id="A0AAW5BX14"/>
<dbReference type="EMBL" id="JAAITT010000006">
    <property type="protein sequence ID" value="NSJ48245.1"/>
    <property type="molecule type" value="Genomic_DNA"/>
</dbReference>
<dbReference type="SMART" id="SM01120">
    <property type="entry name" value="Dak2"/>
    <property type="match status" value="1"/>
</dbReference>
<reference evidence="10" key="3">
    <citation type="submission" date="2022-01" db="EMBL/GenBank/DDBJ databases">
        <title>Collection of gut derived symbiotic bacterial strains cultured from healthy donors.</title>
        <authorList>
            <person name="Lin H."/>
            <person name="Kohout C."/>
            <person name="Waligurski E."/>
            <person name="Pamer E.G."/>
        </authorList>
    </citation>
    <scope>NUCLEOTIDE SEQUENCE</scope>
    <source>
        <strain evidence="10">DFI.6.55</strain>
    </source>
</reference>
<evidence type="ECO:0000256" key="6">
    <source>
        <dbReference type="ARBA" id="ARBA00022798"/>
    </source>
</evidence>
<dbReference type="PANTHER" id="PTHR28629">
    <property type="entry name" value="TRIOKINASE/FMN CYCLASE"/>
    <property type="match status" value="1"/>
</dbReference>
<organism evidence="10 13">
    <name type="scientific">Enterocloster aldenensis</name>
    <dbReference type="NCBI Taxonomy" id="358742"/>
    <lineage>
        <taxon>Bacteria</taxon>
        <taxon>Bacillati</taxon>
        <taxon>Bacillota</taxon>
        <taxon>Clostridia</taxon>
        <taxon>Lachnospirales</taxon>
        <taxon>Lachnospiraceae</taxon>
        <taxon>Enterocloster</taxon>
    </lineage>
</organism>
<dbReference type="PANTHER" id="PTHR28629:SF4">
    <property type="entry name" value="TRIOKINASE_FMN CYCLASE"/>
    <property type="match status" value="1"/>
</dbReference>
<dbReference type="InterPro" id="IPR036117">
    <property type="entry name" value="DhaL_dom_sf"/>
</dbReference>
<evidence type="ECO:0000313" key="10">
    <source>
        <dbReference type="EMBL" id="MCG4745811.1"/>
    </source>
</evidence>
<dbReference type="RefSeq" id="WP_165641660.1">
    <property type="nucleotide sequence ID" value="NZ_JAAITT010000006.1"/>
</dbReference>
<keyword evidence="12" id="KW-1185">Reference proteome</keyword>
<dbReference type="FunFam" id="1.25.40.340:FF:000002">
    <property type="entry name" value="Dihydroxyacetone kinase, L subunit"/>
    <property type="match status" value="1"/>
</dbReference>
<sequence>MNVQGLGKAIKKISRKIETNKDYLVKLDQQNGDGDLGISMNDGFKAVDMLLELSEEEDLGKILMKSGNAFNEAAPSSLGTILSFGFMGMAKSLKGKSEAGPAEIMDAFQAGINKIMEKAGSKPGERTILDSLYPAVKACEKTIAEGGTMDIALKNAAKAAAEGAEATKQMKPVHGRAAYYGEKSLGYMDGGAAVGQLIFDALSE</sequence>
<comment type="catalytic activity">
    <reaction evidence="1">
        <text>dihydroxyacetone + phosphoenolpyruvate = dihydroxyacetone phosphate + pyruvate</text>
        <dbReference type="Rhea" id="RHEA:18381"/>
        <dbReference type="ChEBI" id="CHEBI:15361"/>
        <dbReference type="ChEBI" id="CHEBI:16016"/>
        <dbReference type="ChEBI" id="CHEBI:57642"/>
        <dbReference type="ChEBI" id="CHEBI:58702"/>
        <dbReference type="EC" id="2.7.1.121"/>
    </reaction>
</comment>
<evidence type="ECO:0000256" key="8">
    <source>
        <dbReference type="ARBA" id="ARBA00055771"/>
    </source>
</evidence>
<dbReference type="SUPFAM" id="SSF101473">
    <property type="entry name" value="DhaL-like"/>
    <property type="match status" value="1"/>
</dbReference>
<feature type="domain" description="DhaL" evidence="9">
    <location>
        <begin position="4"/>
        <end position="204"/>
    </location>
</feature>
<dbReference type="Proteomes" id="UP000669239">
    <property type="component" value="Unassembled WGS sequence"/>
</dbReference>
<keyword evidence="5 10" id="KW-0418">Kinase</keyword>
<dbReference type="InterPro" id="IPR050861">
    <property type="entry name" value="Dihydroxyacetone_Kinase"/>
</dbReference>
<dbReference type="GO" id="GO:0019563">
    <property type="term" value="P:glycerol catabolic process"/>
    <property type="evidence" value="ECO:0007669"/>
    <property type="project" value="TreeGrafter"/>
</dbReference>
<evidence type="ECO:0000259" key="9">
    <source>
        <dbReference type="PROSITE" id="PS51480"/>
    </source>
</evidence>
<evidence type="ECO:0000256" key="4">
    <source>
        <dbReference type="ARBA" id="ARBA00022679"/>
    </source>
</evidence>
<dbReference type="Pfam" id="PF02734">
    <property type="entry name" value="Dak2"/>
    <property type="match status" value="1"/>
</dbReference>
<dbReference type="InterPro" id="IPR004007">
    <property type="entry name" value="DhaL_dom"/>
</dbReference>
<dbReference type="Gene3D" id="1.25.40.340">
    <property type="match status" value="1"/>
</dbReference>
<evidence type="ECO:0000256" key="5">
    <source>
        <dbReference type="ARBA" id="ARBA00022777"/>
    </source>
</evidence>
<comment type="caution">
    <text evidence="10">The sequence shown here is derived from an EMBL/GenBank/DDBJ whole genome shotgun (WGS) entry which is preliminary data.</text>
</comment>
<dbReference type="GO" id="GO:0005829">
    <property type="term" value="C:cytosol"/>
    <property type="evidence" value="ECO:0007669"/>
    <property type="project" value="TreeGrafter"/>
</dbReference>
<dbReference type="EC" id="2.7.1.121" evidence="3"/>
<evidence type="ECO:0000256" key="2">
    <source>
        <dbReference type="ARBA" id="ARBA00004745"/>
    </source>
</evidence>
<evidence type="ECO:0000313" key="12">
    <source>
        <dbReference type="Proteomes" id="UP000669239"/>
    </source>
</evidence>
<evidence type="ECO:0000256" key="3">
    <source>
        <dbReference type="ARBA" id="ARBA00012095"/>
    </source>
</evidence>
<evidence type="ECO:0000313" key="11">
    <source>
        <dbReference type="EMBL" id="NSJ48245.1"/>
    </source>
</evidence>
<proteinExistence type="predicted"/>
<gene>
    <name evidence="11" type="ORF">G5B36_05970</name>
    <name evidence="10" type="ORF">L0N08_10345</name>
</gene>
<reference evidence="11" key="2">
    <citation type="submission" date="2020-02" db="EMBL/GenBank/DDBJ databases">
        <authorList>
            <person name="Littmann E."/>
            <person name="Sorbara M."/>
        </authorList>
    </citation>
    <scope>NUCLEOTIDE SEQUENCE</scope>
    <source>
        <strain evidence="11">MSK.1.17</strain>
    </source>
</reference>
<keyword evidence="4" id="KW-0808">Transferase</keyword>
<reference evidence="11 12" key="1">
    <citation type="journal article" date="2020" name="Cell Host Microbe">
        <title>Functional and Genomic Variation between Human-Derived Isolates of Lachnospiraceae Reveals Inter- and Intra-Species Diversity.</title>
        <authorList>
            <person name="Sorbara M.T."/>
            <person name="Littmann E.R."/>
            <person name="Fontana E."/>
            <person name="Moody T.U."/>
            <person name="Kohout C.E."/>
            <person name="Gjonbalaj M."/>
            <person name="Eaton V."/>
            <person name="Seok R."/>
            <person name="Leiner I.M."/>
            <person name="Pamer E.G."/>
        </authorList>
    </citation>
    <scope>NUCLEOTIDE SEQUENCE [LARGE SCALE GENOMIC DNA]</scope>
    <source>
        <strain evidence="11 12">MSK.1.17</strain>
    </source>
</reference>
<dbReference type="GO" id="GO:0004371">
    <property type="term" value="F:glycerone kinase activity"/>
    <property type="evidence" value="ECO:0007669"/>
    <property type="project" value="InterPro"/>
</dbReference>
<comment type="pathway">
    <text evidence="2">Polyol metabolism; glycerol degradation.</text>
</comment>
<keyword evidence="6" id="KW-0319">Glycerol metabolism</keyword>
<dbReference type="Proteomes" id="UP001299608">
    <property type="component" value="Unassembled WGS sequence"/>
</dbReference>
<dbReference type="GO" id="GO:0047324">
    <property type="term" value="F:phosphoenolpyruvate-glycerone phosphotransferase activity"/>
    <property type="evidence" value="ECO:0007669"/>
    <property type="project" value="UniProtKB-EC"/>
</dbReference>
<comment type="function">
    <text evidence="8">ADP-binding subunit of the dihydroxyacetone kinase, which is responsible for the phosphoenolpyruvate (PEP)-dependent phosphorylation of dihydroxyacetone. DhaL-ADP is converted to DhaL-ATP via a phosphoryl group transfer from DhaM and transmits it to dihydroxyacetone binds to DhaK.</text>
</comment>
<evidence type="ECO:0000313" key="13">
    <source>
        <dbReference type="Proteomes" id="UP001299608"/>
    </source>
</evidence>
<comment type="subunit">
    <text evidence="7">Homodimer. The dihydroxyacetone kinase complex is composed of a homodimer of DhaM, a homodimer of DhaK and the subunit DhaL.</text>
</comment>